<keyword evidence="7 10" id="KW-0862">Zinc</keyword>
<accession>A0ABY5V234</accession>
<dbReference type="PANTHER" id="PTHR32120">
    <property type="entry name" value="SMALL RIBOSOMAL SUBUNIT BIOGENESIS GTPASE RSGA"/>
    <property type="match status" value="1"/>
</dbReference>
<dbReference type="InterPro" id="IPR010914">
    <property type="entry name" value="RsgA_GTPase_dom"/>
</dbReference>
<dbReference type="EC" id="3.6.1.-" evidence="10"/>
<dbReference type="PROSITE" id="PS50936">
    <property type="entry name" value="ENGC_GTPASE"/>
    <property type="match status" value="1"/>
</dbReference>
<protein>
    <recommendedName>
        <fullName evidence="10">Small ribosomal subunit biogenesis GTPase RsgA</fullName>
        <ecNumber evidence="10">3.6.1.-</ecNumber>
    </recommendedName>
</protein>
<evidence type="ECO:0000256" key="5">
    <source>
        <dbReference type="ARBA" id="ARBA00022741"/>
    </source>
</evidence>
<dbReference type="RefSeq" id="WP_019246483.1">
    <property type="nucleotide sequence ID" value="NZ_CAPH01000017.1"/>
</dbReference>
<evidence type="ECO:0000256" key="4">
    <source>
        <dbReference type="ARBA" id="ARBA00022730"/>
    </source>
</evidence>
<dbReference type="SUPFAM" id="SSF50249">
    <property type="entry name" value="Nucleic acid-binding proteins"/>
    <property type="match status" value="1"/>
</dbReference>
<dbReference type="InterPro" id="IPR030378">
    <property type="entry name" value="G_CP_dom"/>
</dbReference>
<dbReference type="Pfam" id="PF03193">
    <property type="entry name" value="RsgA_GTPase"/>
    <property type="match status" value="1"/>
</dbReference>
<dbReference type="HAMAP" id="MF_01820">
    <property type="entry name" value="GTPase_RsgA"/>
    <property type="match status" value="1"/>
</dbReference>
<dbReference type="InterPro" id="IPR004881">
    <property type="entry name" value="Ribosome_biogen_GTPase_RsgA"/>
</dbReference>
<comment type="subunit">
    <text evidence="10">Monomer. Associates with 30S ribosomal subunit, binds 16S rRNA.</text>
</comment>
<keyword evidence="2 10" id="KW-0690">Ribosome biogenesis</keyword>
<evidence type="ECO:0000256" key="9">
    <source>
        <dbReference type="ARBA" id="ARBA00023134"/>
    </source>
</evidence>
<comment type="function">
    <text evidence="10">One of several proteins that assist in the late maturation steps of the functional core of the 30S ribosomal subunit. Helps release RbfA from mature subunits. May play a role in the assembly of ribosomal proteins into the subunit. Circularly permuted GTPase that catalyzes slow GTP hydrolysis, GTPase activity is stimulated by the 30S ribosomal subunit.</text>
</comment>
<evidence type="ECO:0000256" key="1">
    <source>
        <dbReference type="ARBA" id="ARBA00022490"/>
    </source>
</evidence>
<dbReference type="Gene3D" id="1.10.40.50">
    <property type="entry name" value="Probable gtpase engc, domain 3"/>
    <property type="match status" value="1"/>
</dbReference>
<feature type="domain" description="CP-type G" evidence="12">
    <location>
        <begin position="82"/>
        <end position="244"/>
    </location>
</feature>
<dbReference type="PROSITE" id="PS51721">
    <property type="entry name" value="G_CP"/>
    <property type="match status" value="1"/>
</dbReference>
<evidence type="ECO:0000259" key="11">
    <source>
        <dbReference type="PROSITE" id="PS50936"/>
    </source>
</evidence>
<dbReference type="Proteomes" id="UP001059295">
    <property type="component" value="Chromosome"/>
</dbReference>
<keyword evidence="14" id="KW-1185">Reference proteome</keyword>
<evidence type="ECO:0000256" key="7">
    <source>
        <dbReference type="ARBA" id="ARBA00022833"/>
    </source>
</evidence>
<gene>
    <name evidence="10 13" type="primary">rsgA</name>
    <name evidence="13" type="ORF">NQ491_04920</name>
</gene>
<feature type="binding site" evidence="10">
    <location>
        <position position="275"/>
    </location>
    <ligand>
        <name>Zn(2+)</name>
        <dbReference type="ChEBI" id="CHEBI:29105"/>
    </ligand>
</feature>
<evidence type="ECO:0000256" key="2">
    <source>
        <dbReference type="ARBA" id="ARBA00022517"/>
    </source>
</evidence>
<comment type="similarity">
    <text evidence="10">Belongs to the TRAFAC class YlqF/YawG GTPase family. RsgA subfamily.</text>
</comment>
<evidence type="ECO:0000259" key="12">
    <source>
        <dbReference type="PROSITE" id="PS51721"/>
    </source>
</evidence>
<evidence type="ECO:0000256" key="8">
    <source>
        <dbReference type="ARBA" id="ARBA00022884"/>
    </source>
</evidence>
<dbReference type="Pfam" id="PF16745">
    <property type="entry name" value="RsgA_N"/>
    <property type="match status" value="1"/>
</dbReference>
<organism evidence="13 14">
    <name type="scientific">Alistipes ihumii AP11</name>
    <dbReference type="NCBI Taxonomy" id="1211813"/>
    <lineage>
        <taxon>Bacteria</taxon>
        <taxon>Pseudomonadati</taxon>
        <taxon>Bacteroidota</taxon>
        <taxon>Bacteroidia</taxon>
        <taxon>Bacteroidales</taxon>
        <taxon>Rikenellaceae</taxon>
        <taxon>Alistipes</taxon>
    </lineage>
</organism>
<feature type="domain" description="EngC GTPase" evidence="11">
    <location>
        <begin position="91"/>
        <end position="242"/>
    </location>
</feature>
<dbReference type="EMBL" id="CP102294">
    <property type="protein sequence ID" value="UWN58271.1"/>
    <property type="molecule type" value="Genomic_DNA"/>
</dbReference>
<evidence type="ECO:0000313" key="14">
    <source>
        <dbReference type="Proteomes" id="UP001059295"/>
    </source>
</evidence>
<dbReference type="CDD" id="cd01854">
    <property type="entry name" value="YjeQ_EngC"/>
    <property type="match status" value="1"/>
</dbReference>
<keyword evidence="1 10" id="KW-0963">Cytoplasm</keyword>
<keyword evidence="8 10" id="KW-0694">RNA-binding</keyword>
<feature type="binding site" evidence="10">
    <location>
        <begin position="131"/>
        <end position="134"/>
    </location>
    <ligand>
        <name>GTP</name>
        <dbReference type="ChEBI" id="CHEBI:37565"/>
    </ligand>
</feature>
<comment type="subcellular location">
    <subcellularLocation>
        <location evidence="10">Cytoplasm</location>
    </subcellularLocation>
</comment>
<dbReference type="InterPro" id="IPR031944">
    <property type="entry name" value="RsgA_N"/>
</dbReference>
<keyword evidence="9 10" id="KW-0342">GTP-binding</keyword>
<keyword evidence="5 10" id="KW-0547">Nucleotide-binding</keyword>
<sequence length="312" mass="34339">MEKRSTALVIKSTGSWYALRDVRSGRPLAGRIRGSLRLRGSRSTNPVVVGDRVEYETTDDGTAAIVGVCPRSNYIIRRSPNLSKESHIIAANVDQAFLVVSLYRPATNNEFIDRFLVTAEAYRVPATLVLNKCDLYVTDELREIRASFLHAYSLAGYEVLETSAERGDGVEALKARLTGKVSLLSGNSGVGKSSLIRAVDPSLDVRTGEVSASSRRGKHTTTFSEMYPLEEGGYLIDTPGIKGFGLIDIADDEACRYFPDLLRHASGCAYYNCTHTHEPSCAVKEAVAQGLIAPSRYESYLKLLEDDKKYRK</sequence>
<feature type="binding site" evidence="10">
    <location>
        <begin position="186"/>
        <end position="194"/>
    </location>
    <ligand>
        <name>GTP</name>
        <dbReference type="ChEBI" id="CHEBI:37565"/>
    </ligand>
</feature>
<dbReference type="NCBIfam" id="TIGR00157">
    <property type="entry name" value="ribosome small subunit-dependent GTPase A"/>
    <property type="match status" value="1"/>
</dbReference>
<reference evidence="13" key="1">
    <citation type="journal article" date="2022" name="Cell">
        <title>Design, construction, and in vivo augmentation of a complex gut microbiome.</title>
        <authorList>
            <person name="Cheng A.G."/>
            <person name="Ho P.Y."/>
            <person name="Aranda-Diaz A."/>
            <person name="Jain S."/>
            <person name="Yu F.B."/>
            <person name="Meng X."/>
            <person name="Wang M."/>
            <person name="Iakiviak M."/>
            <person name="Nagashima K."/>
            <person name="Zhao A."/>
            <person name="Murugkar P."/>
            <person name="Patil A."/>
            <person name="Atabakhsh K."/>
            <person name="Weakley A."/>
            <person name="Yan J."/>
            <person name="Brumbaugh A.R."/>
            <person name="Higginbottom S."/>
            <person name="Dimas A."/>
            <person name="Shiver A.L."/>
            <person name="Deutschbauer A."/>
            <person name="Neff N."/>
            <person name="Sonnenburg J.L."/>
            <person name="Huang K.C."/>
            <person name="Fischbach M.A."/>
        </authorList>
    </citation>
    <scope>NUCLEOTIDE SEQUENCE</scope>
    <source>
        <strain evidence="13">AP11</strain>
    </source>
</reference>
<feature type="binding site" evidence="10">
    <location>
        <position position="281"/>
    </location>
    <ligand>
        <name>Zn(2+)</name>
        <dbReference type="ChEBI" id="CHEBI:29105"/>
    </ligand>
</feature>
<keyword evidence="3 10" id="KW-0479">Metal-binding</keyword>
<comment type="cofactor">
    <cofactor evidence="10">
        <name>Zn(2+)</name>
        <dbReference type="ChEBI" id="CHEBI:29105"/>
    </cofactor>
    <text evidence="10">Binds 1 zinc ion per subunit.</text>
</comment>
<keyword evidence="4 10" id="KW-0699">rRNA-binding</keyword>
<dbReference type="InterPro" id="IPR012340">
    <property type="entry name" value="NA-bd_OB-fold"/>
</dbReference>
<keyword evidence="6 10" id="KW-0378">Hydrolase</keyword>
<proteinExistence type="inferred from homology"/>
<dbReference type="PANTHER" id="PTHR32120:SF11">
    <property type="entry name" value="SMALL RIBOSOMAL SUBUNIT BIOGENESIS GTPASE RSGA 1, MITOCHONDRIAL-RELATED"/>
    <property type="match status" value="1"/>
</dbReference>
<evidence type="ECO:0000256" key="6">
    <source>
        <dbReference type="ARBA" id="ARBA00022801"/>
    </source>
</evidence>
<dbReference type="InterPro" id="IPR027417">
    <property type="entry name" value="P-loop_NTPase"/>
</dbReference>
<dbReference type="SUPFAM" id="SSF52540">
    <property type="entry name" value="P-loop containing nucleoside triphosphate hydrolases"/>
    <property type="match status" value="1"/>
</dbReference>
<evidence type="ECO:0000313" key="13">
    <source>
        <dbReference type="EMBL" id="UWN58271.1"/>
    </source>
</evidence>
<name>A0ABY5V234_9BACT</name>
<feature type="binding site" evidence="10">
    <location>
        <position position="268"/>
    </location>
    <ligand>
        <name>Zn(2+)</name>
        <dbReference type="ChEBI" id="CHEBI:29105"/>
    </ligand>
</feature>
<dbReference type="Gene3D" id="2.40.50.140">
    <property type="entry name" value="Nucleic acid-binding proteins"/>
    <property type="match status" value="1"/>
</dbReference>
<evidence type="ECO:0000256" key="3">
    <source>
        <dbReference type="ARBA" id="ARBA00022723"/>
    </source>
</evidence>
<feature type="binding site" evidence="10">
    <location>
        <position position="273"/>
    </location>
    <ligand>
        <name>Zn(2+)</name>
        <dbReference type="ChEBI" id="CHEBI:29105"/>
    </ligand>
</feature>
<dbReference type="GeneID" id="82891052"/>
<evidence type="ECO:0000256" key="10">
    <source>
        <dbReference type="HAMAP-Rule" id="MF_01820"/>
    </source>
</evidence>
<dbReference type="Gene3D" id="3.40.50.300">
    <property type="entry name" value="P-loop containing nucleotide triphosphate hydrolases"/>
    <property type="match status" value="1"/>
</dbReference>